<reference evidence="2 3" key="1">
    <citation type="journal article" date="2014" name="PLoS Genet.">
        <title>Phylogenetically driven sequencing of extremely halophilic archaea reveals strategies for static and dynamic osmo-response.</title>
        <authorList>
            <person name="Becker E.A."/>
            <person name="Seitzer P.M."/>
            <person name="Tritt A."/>
            <person name="Larsen D."/>
            <person name="Krusor M."/>
            <person name="Yao A.I."/>
            <person name="Wu D."/>
            <person name="Madern D."/>
            <person name="Eisen J.A."/>
            <person name="Darling A.E."/>
            <person name="Facciotti M.T."/>
        </authorList>
    </citation>
    <scope>NUCLEOTIDE SEQUENCE [LARGE SCALE GENOMIC DNA]</scope>
    <source>
        <strain evidence="2 3">JCM 10879</strain>
    </source>
</reference>
<organism evidence="2 3">
    <name type="scientific">Halobiforma nitratireducens JCM 10879</name>
    <dbReference type="NCBI Taxonomy" id="1227454"/>
    <lineage>
        <taxon>Archaea</taxon>
        <taxon>Methanobacteriati</taxon>
        <taxon>Methanobacteriota</taxon>
        <taxon>Stenosarchaea group</taxon>
        <taxon>Halobacteria</taxon>
        <taxon>Halobacteriales</taxon>
        <taxon>Natrialbaceae</taxon>
        <taxon>Halobiforma</taxon>
    </lineage>
</organism>
<keyword evidence="3" id="KW-1185">Reference proteome</keyword>
<keyword evidence="1" id="KW-0472">Membrane</keyword>
<sequence length="71" mass="7938">MRGRWIRPRRWVRYDGAPEDAALAVALAAPSLVVFDGWLAAVVAAGVTISLLYALVRRRLVTWTAECDRLE</sequence>
<dbReference type="eggNOG" id="arCOG04664">
    <property type="taxonomic scope" value="Archaea"/>
</dbReference>
<feature type="transmembrane region" description="Helical" evidence="1">
    <location>
        <begin position="21"/>
        <end position="54"/>
    </location>
</feature>
<keyword evidence="1" id="KW-1133">Transmembrane helix</keyword>
<dbReference type="Proteomes" id="UP000011607">
    <property type="component" value="Unassembled WGS sequence"/>
</dbReference>
<dbReference type="STRING" id="1227454.C446_14674"/>
<evidence type="ECO:0000313" key="3">
    <source>
        <dbReference type="Proteomes" id="UP000011607"/>
    </source>
</evidence>
<accession>M0LK29</accession>
<comment type="caution">
    <text evidence="2">The sequence shown here is derived from an EMBL/GenBank/DDBJ whole genome shotgun (WGS) entry which is preliminary data.</text>
</comment>
<gene>
    <name evidence="2" type="ORF">C446_14674</name>
</gene>
<dbReference type="AlphaFoldDB" id="M0LK29"/>
<name>M0LK29_9EURY</name>
<protein>
    <submittedName>
        <fullName evidence="2">Uncharacterized protein</fullName>
    </submittedName>
</protein>
<dbReference type="EMBL" id="AOMA01000146">
    <property type="protein sequence ID" value="EMA32365.1"/>
    <property type="molecule type" value="Genomic_DNA"/>
</dbReference>
<keyword evidence="1" id="KW-0812">Transmembrane</keyword>
<proteinExistence type="predicted"/>
<evidence type="ECO:0000313" key="2">
    <source>
        <dbReference type="EMBL" id="EMA32365.1"/>
    </source>
</evidence>
<dbReference type="PATRIC" id="fig|1227454.3.peg.3010"/>
<evidence type="ECO:0000256" key="1">
    <source>
        <dbReference type="SAM" id="Phobius"/>
    </source>
</evidence>